<protein>
    <submittedName>
        <fullName evidence="2 4">Uncharacterized protein</fullName>
    </submittedName>
</protein>
<sequence length="322" mass="36865">MLLWPPLTGTQLSPGAPRSWVRPSDHTPGNRHDRWAKPGEGLRCCVCLHIRQPRLADRKIPGRKTTTNNNTLVPIPLAISSRLLGPVRHQHQRLRSPMTSSDAAKDKFYEDLHALLATVLKVDKLIAPGDFLTRVGTDHAVWQGVLGPHGLDGSAFMSTKELPQWLDPQNAERSGKTGLQSAVEEKPKTIKRSSTEKIAIICVLPKRFSRHRIMPPEFRKKYFPMVTGAEIDAFQRGPFGDPSLRRHEEAVSTPSPRVEAPRAFRAVYQELLPHNLDPRYRDRLRERLERREMMLRRRHLKIPEFYVGRCQTDDCHHCHARK</sequence>
<organism evidence="4">
    <name type="scientific">Schistocephalus solidus</name>
    <name type="common">Tapeworm</name>
    <dbReference type="NCBI Taxonomy" id="70667"/>
    <lineage>
        <taxon>Eukaryota</taxon>
        <taxon>Metazoa</taxon>
        <taxon>Spiralia</taxon>
        <taxon>Lophotrochozoa</taxon>
        <taxon>Platyhelminthes</taxon>
        <taxon>Cestoda</taxon>
        <taxon>Eucestoda</taxon>
        <taxon>Diphyllobothriidea</taxon>
        <taxon>Diphyllobothriidae</taxon>
        <taxon>Schistocephalus</taxon>
    </lineage>
</organism>
<gene>
    <name evidence="2" type="ORF">SSLN_LOCUS6476</name>
</gene>
<name>A0A183SQH8_SCHSO</name>
<evidence type="ECO:0000313" key="4">
    <source>
        <dbReference type="WBParaSite" id="SSLN_0000668201-mRNA-1"/>
    </source>
</evidence>
<dbReference type="OrthoDB" id="6283237at2759"/>
<feature type="region of interest" description="Disordered" evidence="1">
    <location>
        <begin position="1"/>
        <end position="34"/>
    </location>
</feature>
<dbReference type="STRING" id="70667.A0A183SQH8"/>
<feature type="region of interest" description="Disordered" evidence="1">
    <location>
        <begin position="170"/>
        <end position="190"/>
    </location>
</feature>
<accession>A0A183SQH8</accession>
<reference evidence="2 3" key="2">
    <citation type="submission" date="2018-11" db="EMBL/GenBank/DDBJ databases">
        <authorList>
            <consortium name="Pathogen Informatics"/>
        </authorList>
    </citation>
    <scope>NUCLEOTIDE SEQUENCE [LARGE SCALE GENOMIC DNA]</scope>
    <source>
        <strain evidence="2 3">NST_G2</strain>
    </source>
</reference>
<evidence type="ECO:0000313" key="3">
    <source>
        <dbReference type="Proteomes" id="UP000275846"/>
    </source>
</evidence>
<dbReference type="AlphaFoldDB" id="A0A183SQH8"/>
<dbReference type="EMBL" id="UYSU01033705">
    <property type="protein sequence ID" value="VDL92861.1"/>
    <property type="molecule type" value="Genomic_DNA"/>
</dbReference>
<proteinExistence type="predicted"/>
<evidence type="ECO:0000313" key="2">
    <source>
        <dbReference type="EMBL" id="VDL92861.1"/>
    </source>
</evidence>
<dbReference type="WBParaSite" id="SSLN_0000668201-mRNA-1">
    <property type="protein sequence ID" value="SSLN_0000668201-mRNA-1"/>
    <property type="gene ID" value="SSLN_0000668201"/>
</dbReference>
<evidence type="ECO:0000256" key="1">
    <source>
        <dbReference type="SAM" id="MobiDB-lite"/>
    </source>
</evidence>
<reference evidence="4" key="1">
    <citation type="submission" date="2016-06" db="UniProtKB">
        <authorList>
            <consortium name="WormBaseParasite"/>
        </authorList>
    </citation>
    <scope>IDENTIFICATION</scope>
</reference>
<keyword evidence="3" id="KW-1185">Reference proteome</keyword>
<feature type="compositionally biased region" description="Basic and acidic residues" evidence="1">
    <location>
        <begin position="23"/>
        <end position="34"/>
    </location>
</feature>
<dbReference type="Proteomes" id="UP000275846">
    <property type="component" value="Unassembled WGS sequence"/>
</dbReference>